<gene>
    <name evidence="1" type="ORF">L916_12180</name>
</gene>
<feature type="non-terminal residue" evidence="1">
    <location>
        <position position="60"/>
    </location>
</feature>
<dbReference type="AlphaFoldDB" id="W2INS4"/>
<accession>W2INS4</accession>
<organism evidence="1">
    <name type="scientific">Phytophthora nicotianae</name>
    <name type="common">Potato buckeye rot agent</name>
    <name type="synonym">Phytophthora parasitica</name>
    <dbReference type="NCBI Taxonomy" id="4792"/>
    <lineage>
        <taxon>Eukaryota</taxon>
        <taxon>Sar</taxon>
        <taxon>Stramenopiles</taxon>
        <taxon>Oomycota</taxon>
        <taxon>Peronosporomycetes</taxon>
        <taxon>Peronosporales</taxon>
        <taxon>Peronosporaceae</taxon>
        <taxon>Phytophthora</taxon>
    </lineage>
</organism>
<reference evidence="1" key="1">
    <citation type="submission" date="2013-11" db="EMBL/GenBank/DDBJ databases">
        <title>The Genome Sequence of Phytophthora parasitica CJ05E6.</title>
        <authorList>
            <consortium name="The Broad Institute Genomics Platform"/>
            <person name="Russ C."/>
            <person name="Tyler B."/>
            <person name="Panabieres F."/>
            <person name="Shan W."/>
            <person name="Tripathy S."/>
            <person name="Grunwald N."/>
            <person name="Machado M."/>
            <person name="Johnson C.S."/>
            <person name="Arredondo F."/>
            <person name="Hong C."/>
            <person name="Coffey M."/>
            <person name="Young S.K."/>
            <person name="Zeng Q."/>
            <person name="Gargeya S."/>
            <person name="Fitzgerald M."/>
            <person name="Abouelleil A."/>
            <person name="Alvarado L."/>
            <person name="Chapman S.B."/>
            <person name="Gainer-Dewar J."/>
            <person name="Goldberg J."/>
            <person name="Griggs A."/>
            <person name="Gujja S."/>
            <person name="Hansen M."/>
            <person name="Howarth C."/>
            <person name="Imamovic A."/>
            <person name="Ireland A."/>
            <person name="Larimer J."/>
            <person name="McCowan C."/>
            <person name="Murphy C."/>
            <person name="Pearson M."/>
            <person name="Poon T.W."/>
            <person name="Priest M."/>
            <person name="Roberts A."/>
            <person name="Saif S."/>
            <person name="Shea T."/>
            <person name="Sykes S."/>
            <person name="Wortman J."/>
            <person name="Nusbaum C."/>
            <person name="Birren B."/>
        </authorList>
    </citation>
    <scope>NUCLEOTIDE SEQUENCE [LARGE SCALE GENOMIC DNA]</scope>
    <source>
        <strain evidence="1">CJ05E6</strain>
    </source>
</reference>
<name>W2INS4_PHYNI</name>
<dbReference type="Proteomes" id="UP000053864">
    <property type="component" value="Unassembled WGS sequence"/>
</dbReference>
<sequence>MRSQHYLTVECLDKPTESAWMALYLSGTNKNFLNATGLTRSFSRLLHRVAHFYDILHPSS</sequence>
<dbReference type="EMBL" id="KI673929">
    <property type="protein sequence ID" value="ETL35725.1"/>
    <property type="molecule type" value="Genomic_DNA"/>
</dbReference>
<evidence type="ECO:0000313" key="1">
    <source>
        <dbReference type="EMBL" id="ETL35725.1"/>
    </source>
</evidence>
<protein>
    <submittedName>
        <fullName evidence="1">Uncharacterized protein</fullName>
    </submittedName>
</protein>
<proteinExistence type="predicted"/>